<evidence type="ECO:0000256" key="7">
    <source>
        <dbReference type="ARBA" id="ARBA00023170"/>
    </source>
</evidence>
<evidence type="ECO:0000256" key="9">
    <source>
        <dbReference type="SAM" id="Phobius"/>
    </source>
</evidence>
<dbReference type="OrthoDB" id="8185860at2759"/>
<keyword evidence="6 9" id="KW-0472">Membrane</keyword>
<dbReference type="GO" id="GO:0004984">
    <property type="term" value="F:olfactory receptor activity"/>
    <property type="evidence" value="ECO:0007669"/>
    <property type="project" value="InterPro"/>
</dbReference>
<dbReference type="InterPro" id="IPR004117">
    <property type="entry name" value="7tm6_olfct_rcpt"/>
</dbReference>
<keyword evidence="5 9" id="KW-1133">Transmembrane helix</keyword>
<dbReference type="GO" id="GO:0005549">
    <property type="term" value="F:odorant binding"/>
    <property type="evidence" value="ECO:0007669"/>
    <property type="project" value="InterPro"/>
</dbReference>
<feature type="transmembrane region" description="Helical" evidence="9">
    <location>
        <begin position="9"/>
        <end position="27"/>
    </location>
</feature>
<evidence type="ECO:0000256" key="6">
    <source>
        <dbReference type="ARBA" id="ARBA00023136"/>
    </source>
</evidence>
<proteinExistence type="predicted"/>
<evidence type="ECO:0000313" key="10">
    <source>
        <dbReference type="EMBL" id="KOX69192.1"/>
    </source>
</evidence>
<gene>
    <name evidence="10" type="ORF">WN51_06612</name>
</gene>
<protein>
    <submittedName>
        <fullName evidence="10">Uncharacterized protein</fullName>
    </submittedName>
</protein>
<feature type="non-terminal residue" evidence="10">
    <location>
        <position position="1"/>
    </location>
</feature>
<evidence type="ECO:0000256" key="4">
    <source>
        <dbReference type="ARBA" id="ARBA00022725"/>
    </source>
</evidence>
<keyword evidence="3 9" id="KW-0812">Transmembrane</keyword>
<evidence type="ECO:0000256" key="2">
    <source>
        <dbReference type="ARBA" id="ARBA00022606"/>
    </source>
</evidence>
<organism evidence="10 11">
    <name type="scientific">Melipona quadrifasciata</name>
    <dbReference type="NCBI Taxonomy" id="166423"/>
    <lineage>
        <taxon>Eukaryota</taxon>
        <taxon>Metazoa</taxon>
        <taxon>Ecdysozoa</taxon>
        <taxon>Arthropoda</taxon>
        <taxon>Hexapoda</taxon>
        <taxon>Insecta</taxon>
        <taxon>Pterygota</taxon>
        <taxon>Neoptera</taxon>
        <taxon>Endopterygota</taxon>
        <taxon>Hymenoptera</taxon>
        <taxon>Apocrita</taxon>
        <taxon>Aculeata</taxon>
        <taxon>Apoidea</taxon>
        <taxon>Anthophila</taxon>
        <taxon>Apidae</taxon>
        <taxon>Melipona</taxon>
    </lineage>
</organism>
<keyword evidence="4" id="KW-0552">Olfaction</keyword>
<evidence type="ECO:0000256" key="3">
    <source>
        <dbReference type="ARBA" id="ARBA00022692"/>
    </source>
</evidence>
<evidence type="ECO:0000256" key="1">
    <source>
        <dbReference type="ARBA" id="ARBA00004141"/>
    </source>
</evidence>
<accession>A0A0N0BCL8</accession>
<keyword evidence="11" id="KW-1185">Reference proteome</keyword>
<keyword evidence="8" id="KW-0807">Transducer</keyword>
<dbReference type="STRING" id="166423.A0A0N0BCL8"/>
<evidence type="ECO:0000313" key="11">
    <source>
        <dbReference type="Proteomes" id="UP000053105"/>
    </source>
</evidence>
<dbReference type="Proteomes" id="UP000053105">
    <property type="component" value="Unassembled WGS sequence"/>
</dbReference>
<keyword evidence="2" id="KW-0716">Sensory transduction</keyword>
<sequence length="136" mass="15302">AKTTAARRSVFIFLLIGAMSLLFMFTYSCDGVIEHSDNVAIGSHSAMWTIMPMNEYGKMLRNDIIMVIGRSRRACCLTAYGFFPVSLETYTTVGIILETNAIYIYYCAKQTNVPTNPRLFITLTVFNPFTVNEPIC</sequence>
<dbReference type="GO" id="GO:0016020">
    <property type="term" value="C:membrane"/>
    <property type="evidence" value="ECO:0007669"/>
    <property type="project" value="UniProtKB-SubCell"/>
</dbReference>
<dbReference type="AlphaFoldDB" id="A0A0N0BCL8"/>
<name>A0A0N0BCL8_9HYME</name>
<evidence type="ECO:0000256" key="5">
    <source>
        <dbReference type="ARBA" id="ARBA00022989"/>
    </source>
</evidence>
<dbReference type="Pfam" id="PF02949">
    <property type="entry name" value="7tm_6"/>
    <property type="match status" value="1"/>
</dbReference>
<dbReference type="GO" id="GO:0007165">
    <property type="term" value="P:signal transduction"/>
    <property type="evidence" value="ECO:0007669"/>
    <property type="project" value="UniProtKB-KW"/>
</dbReference>
<reference evidence="10 11" key="1">
    <citation type="submission" date="2015-07" db="EMBL/GenBank/DDBJ databases">
        <title>The genome of Melipona quadrifasciata.</title>
        <authorList>
            <person name="Pan H."/>
            <person name="Kapheim K."/>
        </authorList>
    </citation>
    <scope>NUCLEOTIDE SEQUENCE [LARGE SCALE GENOMIC DNA]</scope>
    <source>
        <strain evidence="10">0111107301</strain>
        <tissue evidence="10">Whole body</tissue>
    </source>
</reference>
<keyword evidence="7" id="KW-0675">Receptor</keyword>
<comment type="subcellular location">
    <subcellularLocation>
        <location evidence="1">Membrane</location>
        <topology evidence="1">Multi-pass membrane protein</topology>
    </subcellularLocation>
</comment>
<evidence type="ECO:0000256" key="8">
    <source>
        <dbReference type="ARBA" id="ARBA00023224"/>
    </source>
</evidence>
<dbReference type="EMBL" id="KQ435897">
    <property type="protein sequence ID" value="KOX69192.1"/>
    <property type="molecule type" value="Genomic_DNA"/>
</dbReference>